<evidence type="ECO:0000259" key="9">
    <source>
        <dbReference type="Pfam" id="PF02492"/>
    </source>
</evidence>
<keyword evidence="8" id="KW-0812">Transmembrane</keyword>
<evidence type="ECO:0008006" key="13">
    <source>
        <dbReference type="Google" id="ProtNLM"/>
    </source>
</evidence>
<evidence type="ECO:0000256" key="4">
    <source>
        <dbReference type="ARBA" id="ARBA00023134"/>
    </source>
</evidence>
<gene>
    <name evidence="11" type="ORF">CLUG_04303</name>
</gene>
<protein>
    <recommendedName>
        <fullName evidence="13">COBW domain-containing protein</fullName>
    </recommendedName>
</protein>
<dbReference type="FunCoup" id="C4Y7X5">
    <property type="interactions" value="303"/>
</dbReference>
<evidence type="ECO:0000256" key="5">
    <source>
        <dbReference type="ARBA" id="ARBA00023186"/>
    </source>
</evidence>
<dbReference type="InterPro" id="IPR003495">
    <property type="entry name" value="CobW/HypB/UreG_nucleotide-bd"/>
</dbReference>
<evidence type="ECO:0000256" key="1">
    <source>
        <dbReference type="ARBA" id="ARBA00022741"/>
    </source>
</evidence>
<evidence type="ECO:0000256" key="7">
    <source>
        <dbReference type="ARBA" id="ARBA00049117"/>
    </source>
</evidence>
<evidence type="ECO:0000256" key="8">
    <source>
        <dbReference type="SAM" id="Phobius"/>
    </source>
</evidence>
<dbReference type="PANTHER" id="PTHR13748:SF31">
    <property type="entry name" value="ZINC-REGULATED GTPASE METALLOPROTEIN ACTIVATOR 1A-RELATED"/>
    <property type="match status" value="1"/>
</dbReference>
<evidence type="ECO:0000256" key="6">
    <source>
        <dbReference type="ARBA" id="ARBA00034320"/>
    </source>
</evidence>
<dbReference type="GeneID" id="8496116"/>
<dbReference type="HOGENOM" id="CLU_017452_6_0_1"/>
<keyword evidence="2" id="KW-0378">Hydrolase</keyword>
<dbReference type="Pfam" id="PF02492">
    <property type="entry name" value="cobW"/>
    <property type="match status" value="1"/>
</dbReference>
<dbReference type="Gene3D" id="3.40.50.300">
    <property type="entry name" value="P-loop containing nucleotide triphosphate hydrolases"/>
    <property type="match status" value="1"/>
</dbReference>
<keyword evidence="5" id="KW-0143">Chaperone</keyword>
<evidence type="ECO:0000313" key="12">
    <source>
        <dbReference type="Proteomes" id="UP000007703"/>
    </source>
</evidence>
<dbReference type="PANTHER" id="PTHR13748">
    <property type="entry name" value="COBW-RELATED"/>
    <property type="match status" value="1"/>
</dbReference>
<dbReference type="KEGG" id="clu:CLUG_04303"/>
<dbReference type="CDD" id="cd03112">
    <property type="entry name" value="CobW-like"/>
    <property type="match status" value="1"/>
</dbReference>
<dbReference type="EMBL" id="CH408080">
    <property type="protein sequence ID" value="EEQ40175.1"/>
    <property type="molecule type" value="Genomic_DNA"/>
</dbReference>
<dbReference type="Proteomes" id="UP000007703">
    <property type="component" value="Unassembled WGS sequence"/>
</dbReference>
<feature type="domain" description="CobW/HypB/UreG nucleotide-binding" evidence="9">
    <location>
        <begin position="148"/>
        <end position="364"/>
    </location>
</feature>
<keyword evidence="3" id="KW-0862">Zinc</keyword>
<dbReference type="SUPFAM" id="SSF90002">
    <property type="entry name" value="Hypothetical protein YjiA, C-terminal domain"/>
    <property type="match status" value="1"/>
</dbReference>
<dbReference type="InterPro" id="IPR011629">
    <property type="entry name" value="CobW-like_C"/>
</dbReference>
<comment type="similarity">
    <text evidence="6">Belongs to the SIMIBI class G3E GTPase family. ZNG1 subfamily.</text>
</comment>
<dbReference type="GO" id="GO:0003924">
    <property type="term" value="F:GTPase activity"/>
    <property type="evidence" value="ECO:0007669"/>
    <property type="project" value="EnsemblFungi"/>
</dbReference>
<dbReference type="GO" id="GO:0005525">
    <property type="term" value="F:GTP binding"/>
    <property type="evidence" value="ECO:0007669"/>
    <property type="project" value="UniProtKB-KW"/>
</dbReference>
<reference evidence="11 12" key="1">
    <citation type="journal article" date="2009" name="Nature">
        <title>Evolution of pathogenicity and sexual reproduction in eight Candida genomes.</title>
        <authorList>
            <person name="Butler G."/>
            <person name="Rasmussen M.D."/>
            <person name="Lin M.F."/>
            <person name="Santos M.A."/>
            <person name="Sakthikumar S."/>
            <person name="Munro C.A."/>
            <person name="Rheinbay E."/>
            <person name="Grabherr M."/>
            <person name="Forche A."/>
            <person name="Reedy J.L."/>
            <person name="Agrafioti I."/>
            <person name="Arnaud M.B."/>
            <person name="Bates S."/>
            <person name="Brown A.J."/>
            <person name="Brunke S."/>
            <person name="Costanzo M.C."/>
            <person name="Fitzpatrick D.A."/>
            <person name="de Groot P.W."/>
            <person name="Harris D."/>
            <person name="Hoyer L.L."/>
            <person name="Hube B."/>
            <person name="Klis F.M."/>
            <person name="Kodira C."/>
            <person name="Lennard N."/>
            <person name="Logue M.E."/>
            <person name="Martin R."/>
            <person name="Neiman A.M."/>
            <person name="Nikolaou E."/>
            <person name="Quail M.A."/>
            <person name="Quinn J."/>
            <person name="Santos M.C."/>
            <person name="Schmitzberger F.F."/>
            <person name="Sherlock G."/>
            <person name="Shah P."/>
            <person name="Silverstein K.A."/>
            <person name="Skrzypek M.S."/>
            <person name="Soll D."/>
            <person name="Staggs R."/>
            <person name="Stansfield I."/>
            <person name="Stumpf M.P."/>
            <person name="Sudbery P.E."/>
            <person name="Srikantha T."/>
            <person name="Zeng Q."/>
            <person name="Berman J."/>
            <person name="Berriman M."/>
            <person name="Heitman J."/>
            <person name="Gow N.A."/>
            <person name="Lorenz M.C."/>
            <person name="Birren B.W."/>
            <person name="Kellis M."/>
            <person name="Cuomo C.A."/>
        </authorList>
    </citation>
    <scope>NUCLEOTIDE SEQUENCE [LARGE SCALE GENOMIC DNA]</scope>
    <source>
        <strain evidence="11 12">ATCC 42720</strain>
    </source>
</reference>
<feature type="transmembrane region" description="Helical" evidence="8">
    <location>
        <begin position="70"/>
        <end position="97"/>
    </location>
</feature>
<evidence type="ECO:0000259" key="10">
    <source>
        <dbReference type="Pfam" id="PF07683"/>
    </source>
</evidence>
<dbReference type="SUPFAM" id="SSF52540">
    <property type="entry name" value="P-loop containing nucleoside triphosphate hydrolases"/>
    <property type="match status" value="1"/>
</dbReference>
<organism evidence="11 12">
    <name type="scientific">Clavispora lusitaniae (strain ATCC 42720)</name>
    <name type="common">Yeast</name>
    <name type="synonym">Candida lusitaniae</name>
    <dbReference type="NCBI Taxonomy" id="306902"/>
    <lineage>
        <taxon>Eukaryota</taxon>
        <taxon>Fungi</taxon>
        <taxon>Dikarya</taxon>
        <taxon>Ascomycota</taxon>
        <taxon>Saccharomycotina</taxon>
        <taxon>Pichiomycetes</taxon>
        <taxon>Metschnikowiaceae</taxon>
        <taxon>Clavispora</taxon>
    </lineage>
</organism>
<dbReference type="STRING" id="306902.C4Y7X5"/>
<dbReference type="GO" id="GO:0140827">
    <property type="term" value="F:zinc chaperone activity"/>
    <property type="evidence" value="ECO:0007669"/>
    <property type="project" value="EnsemblFungi"/>
</dbReference>
<comment type="catalytic activity">
    <reaction evidence="7">
        <text>GTP + H2O = GDP + phosphate + H(+)</text>
        <dbReference type="Rhea" id="RHEA:19669"/>
        <dbReference type="ChEBI" id="CHEBI:15377"/>
        <dbReference type="ChEBI" id="CHEBI:15378"/>
        <dbReference type="ChEBI" id="CHEBI:37565"/>
        <dbReference type="ChEBI" id="CHEBI:43474"/>
        <dbReference type="ChEBI" id="CHEBI:58189"/>
    </reaction>
    <physiologicalReaction direction="left-to-right" evidence="7">
        <dbReference type="Rhea" id="RHEA:19670"/>
    </physiologicalReaction>
</comment>
<keyword evidence="8" id="KW-1133">Transmembrane helix</keyword>
<dbReference type="AlphaFoldDB" id="C4Y7X5"/>
<proteinExistence type="inferred from homology"/>
<dbReference type="InterPro" id="IPR051316">
    <property type="entry name" value="Zinc-reg_GTPase_activator"/>
</dbReference>
<dbReference type="GO" id="GO:0034224">
    <property type="term" value="P:cellular response to zinc ion starvation"/>
    <property type="evidence" value="ECO:0007669"/>
    <property type="project" value="EnsemblFungi"/>
</dbReference>
<evidence type="ECO:0000313" key="11">
    <source>
        <dbReference type="EMBL" id="EEQ40175.1"/>
    </source>
</evidence>
<evidence type="ECO:0000256" key="3">
    <source>
        <dbReference type="ARBA" id="ARBA00022833"/>
    </source>
</evidence>
<keyword evidence="8" id="KW-0472">Membrane</keyword>
<dbReference type="Pfam" id="PF07683">
    <property type="entry name" value="CobW_C"/>
    <property type="match status" value="1"/>
</dbReference>
<dbReference type="InterPro" id="IPR027417">
    <property type="entry name" value="P-loop_NTPase"/>
</dbReference>
<dbReference type="InParanoid" id="C4Y7X5"/>
<keyword evidence="4" id="KW-0342">GTP-binding</keyword>
<dbReference type="GO" id="GO:0005737">
    <property type="term" value="C:cytoplasm"/>
    <property type="evidence" value="ECO:0007669"/>
    <property type="project" value="TreeGrafter"/>
</dbReference>
<dbReference type="Gene3D" id="3.30.1220.10">
    <property type="entry name" value="CobW-like, C-terminal domain"/>
    <property type="match status" value="1"/>
</dbReference>
<dbReference type="OrthoDB" id="258627at2759"/>
<sequence>MVHKDRHIDQSACTARKRRKDLLIPLNERRNLIDVTASKSETSYLKGKANSYSIFNLCQFSPPPLFYSSILLFFYSLYFYILCILLFLLSFLFFLLLPLHLSANYHMDDIPELVEELPPDFQIKPSYLATVEDTSAYVPKPENKDRIPVTIVTGYLGSGKSTLLDTIARHSTKRLAIILNEFGDTAAIEKSVTVLDSEKGAVQEWLDLGNGCLCCTVKDNGVLAIENLIENSKDKIDYILLETTGVADPAPIAKMFWLDDALSSSIYIDGVVTVVDSSNILKCLDDVGGHWHRANKHILAENSVEATAEMVEREKQLLNEGITTAHLQLALADTILLNKVDKVTESEIESIKNRIKTINGSSPMYTTSFGDISLEKILDLHALEANSDKLCNSVSVATDSSYHDDRIVTVTLETPFFTDASGFKKVESFLQQTLWENVANGQPLEVHRVKGILVFNDDVRVIQGVRDTYDIIKGENLHPDIKCNKLVFIGKNLHKKDLQAELDKHLGS</sequence>
<accession>C4Y7X5</accession>
<evidence type="ECO:0000256" key="2">
    <source>
        <dbReference type="ARBA" id="ARBA00022801"/>
    </source>
</evidence>
<keyword evidence="1" id="KW-0547">Nucleotide-binding</keyword>
<feature type="domain" description="CobW C-terminal" evidence="10">
    <location>
        <begin position="428"/>
        <end position="504"/>
    </location>
</feature>
<dbReference type="InterPro" id="IPR036627">
    <property type="entry name" value="CobW-likC_sf"/>
</dbReference>
<dbReference type="GO" id="GO:0008047">
    <property type="term" value="F:enzyme activator activity"/>
    <property type="evidence" value="ECO:0007669"/>
    <property type="project" value="EnsemblFungi"/>
</dbReference>
<dbReference type="GO" id="GO:0051604">
    <property type="term" value="P:protein maturation"/>
    <property type="evidence" value="ECO:0007669"/>
    <property type="project" value="EnsemblFungi"/>
</dbReference>
<dbReference type="OMA" id="GHSHMDP"/>
<dbReference type="VEuPathDB" id="FungiDB:CLUG_04303"/>
<name>C4Y7X5_CLAL4</name>